<keyword evidence="4 8" id="KW-0863">Zinc-finger</keyword>
<evidence type="ECO:0000256" key="4">
    <source>
        <dbReference type="ARBA" id="ARBA00022771"/>
    </source>
</evidence>
<name>A0AAV4YBX1_CAEEX</name>
<evidence type="ECO:0000256" key="3">
    <source>
        <dbReference type="ARBA" id="ARBA00022723"/>
    </source>
</evidence>
<comment type="caution">
    <text evidence="11">The sequence shown here is derived from an EMBL/GenBank/DDBJ whole genome shotgun (WGS) entry which is preliminary data.</text>
</comment>
<dbReference type="InterPro" id="IPR013083">
    <property type="entry name" value="Znf_RING/FYVE/PHD"/>
</dbReference>
<accession>A0AAV4YBX1</accession>
<dbReference type="SMART" id="SM00184">
    <property type="entry name" value="RING"/>
    <property type="match status" value="1"/>
</dbReference>
<dbReference type="PANTHER" id="PTHR46539">
    <property type="entry name" value="E3 UBIQUITIN-PROTEIN LIGASE ATL42"/>
    <property type="match status" value="1"/>
</dbReference>
<dbReference type="GO" id="GO:0008270">
    <property type="term" value="F:zinc ion binding"/>
    <property type="evidence" value="ECO:0007669"/>
    <property type="project" value="UniProtKB-KW"/>
</dbReference>
<evidence type="ECO:0000256" key="7">
    <source>
        <dbReference type="ARBA" id="ARBA00023136"/>
    </source>
</evidence>
<keyword evidence="2 9" id="KW-0812">Transmembrane</keyword>
<evidence type="ECO:0000313" key="12">
    <source>
        <dbReference type="Proteomes" id="UP001054945"/>
    </source>
</evidence>
<evidence type="ECO:0000256" key="9">
    <source>
        <dbReference type="SAM" id="Phobius"/>
    </source>
</evidence>
<evidence type="ECO:0000313" key="11">
    <source>
        <dbReference type="EMBL" id="GIZ03881.1"/>
    </source>
</evidence>
<feature type="transmembrane region" description="Helical" evidence="9">
    <location>
        <begin position="159"/>
        <end position="182"/>
    </location>
</feature>
<dbReference type="AlphaFoldDB" id="A0AAV4YBX1"/>
<organism evidence="11 12">
    <name type="scientific">Caerostris extrusa</name>
    <name type="common">Bark spider</name>
    <name type="synonym">Caerostris bankana</name>
    <dbReference type="NCBI Taxonomy" id="172846"/>
    <lineage>
        <taxon>Eukaryota</taxon>
        <taxon>Metazoa</taxon>
        <taxon>Ecdysozoa</taxon>
        <taxon>Arthropoda</taxon>
        <taxon>Chelicerata</taxon>
        <taxon>Arachnida</taxon>
        <taxon>Araneae</taxon>
        <taxon>Araneomorphae</taxon>
        <taxon>Entelegynae</taxon>
        <taxon>Araneoidea</taxon>
        <taxon>Araneidae</taxon>
        <taxon>Caerostris</taxon>
    </lineage>
</organism>
<dbReference type="PANTHER" id="PTHR46539:SF23">
    <property type="entry name" value="RING-TYPE DOMAIN-CONTAINING PROTEIN"/>
    <property type="match status" value="1"/>
</dbReference>
<proteinExistence type="predicted"/>
<keyword evidence="7 9" id="KW-0472">Membrane</keyword>
<keyword evidence="12" id="KW-1185">Reference proteome</keyword>
<dbReference type="SUPFAM" id="SSF57850">
    <property type="entry name" value="RING/U-box"/>
    <property type="match status" value="1"/>
</dbReference>
<reference evidence="11 12" key="1">
    <citation type="submission" date="2021-06" db="EMBL/GenBank/DDBJ databases">
        <title>Caerostris extrusa draft genome.</title>
        <authorList>
            <person name="Kono N."/>
            <person name="Arakawa K."/>
        </authorList>
    </citation>
    <scope>NUCLEOTIDE SEQUENCE [LARGE SCALE GENOMIC DNA]</scope>
</reference>
<dbReference type="PROSITE" id="PS50089">
    <property type="entry name" value="ZF_RING_2"/>
    <property type="match status" value="1"/>
</dbReference>
<keyword evidence="6 9" id="KW-1133">Transmembrane helix</keyword>
<keyword evidence="5" id="KW-0862">Zinc</keyword>
<evidence type="ECO:0000256" key="6">
    <source>
        <dbReference type="ARBA" id="ARBA00022989"/>
    </source>
</evidence>
<keyword evidence="3" id="KW-0479">Metal-binding</keyword>
<dbReference type="Pfam" id="PF13639">
    <property type="entry name" value="zf-RING_2"/>
    <property type="match status" value="1"/>
</dbReference>
<sequence length="330" mass="37470">MRAIGWVRFFRISLVSTRRSLSHSFVGLPTRGTFRSATFVIPDNSTFLEIREPELRDILHATNADAFPTRYIPAESVTYLRTADIVICIGVQILIGSQWISAVVVANNISKSYNICFVINERKGEQIAALVDNGTRIIMRIGIGGRNTTRYGQINRTSVLFVSISFILLMVISFAWLVFYYVQRFRYIHAKEIMSRRLCSAAKRALDKIPIKTVNSDDSEHENNNECCAICIEPFQSGELIRTLPCNHCFHKICIDPWLLEQRSCPMCKLDILSHFGMVYTGSQESVLEIEDDEFFRVDLDQNAAEHGIVLVQTQGNQRRHSSVSGHVTT</sequence>
<evidence type="ECO:0000256" key="2">
    <source>
        <dbReference type="ARBA" id="ARBA00022692"/>
    </source>
</evidence>
<dbReference type="EMBL" id="BPLR01001663">
    <property type="protein sequence ID" value="GIZ03881.1"/>
    <property type="molecule type" value="Genomic_DNA"/>
</dbReference>
<dbReference type="Proteomes" id="UP001054945">
    <property type="component" value="Unassembled WGS sequence"/>
</dbReference>
<gene>
    <name evidence="11" type="primary">gol</name>
    <name evidence="11" type="ORF">CEXT_793001</name>
</gene>
<dbReference type="GO" id="GO:0016020">
    <property type="term" value="C:membrane"/>
    <property type="evidence" value="ECO:0007669"/>
    <property type="project" value="UniProtKB-SubCell"/>
</dbReference>
<dbReference type="Gene3D" id="3.30.40.10">
    <property type="entry name" value="Zinc/RING finger domain, C3HC4 (zinc finger)"/>
    <property type="match status" value="1"/>
</dbReference>
<dbReference type="FunFam" id="3.30.40.10:FF:000009">
    <property type="entry name" value="E3 ubiquitin-protein ligase RNF130"/>
    <property type="match status" value="1"/>
</dbReference>
<protein>
    <submittedName>
        <fullName evidence="11">Protein goliath</fullName>
    </submittedName>
</protein>
<evidence type="ECO:0000256" key="1">
    <source>
        <dbReference type="ARBA" id="ARBA00004370"/>
    </source>
</evidence>
<feature type="domain" description="RING-type" evidence="10">
    <location>
        <begin position="228"/>
        <end position="269"/>
    </location>
</feature>
<evidence type="ECO:0000256" key="5">
    <source>
        <dbReference type="ARBA" id="ARBA00022833"/>
    </source>
</evidence>
<comment type="subcellular location">
    <subcellularLocation>
        <location evidence="1">Membrane</location>
    </subcellularLocation>
</comment>
<dbReference type="InterPro" id="IPR001841">
    <property type="entry name" value="Znf_RING"/>
</dbReference>
<evidence type="ECO:0000256" key="8">
    <source>
        <dbReference type="PROSITE-ProRule" id="PRU00175"/>
    </source>
</evidence>
<evidence type="ECO:0000259" key="10">
    <source>
        <dbReference type="PROSITE" id="PS50089"/>
    </source>
</evidence>